<evidence type="ECO:0000256" key="1">
    <source>
        <dbReference type="ARBA" id="ARBA00011046"/>
    </source>
</evidence>
<dbReference type="AlphaFoldDB" id="A0A3D9T3Y6"/>
<dbReference type="Proteomes" id="UP000256661">
    <property type="component" value="Unassembled WGS sequence"/>
</dbReference>
<dbReference type="InterPro" id="IPR005650">
    <property type="entry name" value="BlaI_family"/>
</dbReference>
<dbReference type="Pfam" id="PF03965">
    <property type="entry name" value="Penicillinase_R"/>
    <property type="match status" value="1"/>
</dbReference>
<comment type="similarity">
    <text evidence="1">Belongs to the BlaI transcriptional regulatory family.</text>
</comment>
<sequence length="142" mass="15878">MLVISPGVGKVWFMPVQRFGGLEAVIMDRLWSNGRAATVREVLEELQQERTLAYTTVMTVMDNLHKKGWLRRRRLGRAYVYEPVGTREGYTAQLMRDALSTSDNRAAAFVHFLSGLSPEEAEALRTALKVVPQEDGPGTGRA</sequence>
<keyword evidence="2" id="KW-0805">Transcription regulation</keyword>
<dbReference type="Gene3D" id="1.10.10.10">
    <property type="entry name" value="Winged helix-like DNA-binding domain superfamily/Winged helix DNA-binding domain"/>
    <property type="match status" value="1"/>
</dbReference>
<evidence type="ECO:0000313" key="6">
    <source>
        <dbReference type="Proteomes" id="UP000256661"/>
    </source>
</evidence>
<dbReference type="GO" id="GO:0045892">
    <property type="term" value="P:negative regulation of DNA-templated transcription"/>
    <property type="evidence" value="ECO:0007669"/>
    <property type="project" value="InterPro"/>
</dbReference>
<evidence type="ECO:0000256" key="4">
    <source>
        <dbReference type="ARBA" id="ARBA00023163"/>
    </source>
</evidence>
<accession>A0A3D9T3Y6</accession>
<evidence type="ECO:0000313" key="5">
    <source>
        <dbReference type="EMBL" id="REE99965.1"/>
    </source>
</evidence>
<dbReference type="EMBL" id="QTTT01000001">
    <property type="protein sequence ID" value="REE99965.1"/>
    <property type="molecule type" value="Genomic_DNA"/>
</dbReference>
<gene>
    <name evidence="5" type="ORF">DFJ69_5484</name>
</gene>
<evidence type="ECO:0000256" key="2">
    <source>
        <dbReference type="ARBA" id="ARBA00023015"/>
    </source>
</evidence>
<keyword evidence="4" id="KW-0804">Transcription</keyword>
<proteinExistence type="inferred from homology"/>
<evidence type="ECO:0000256" key="3">
    <source>
        <dbReference type="ARBA" id="ARBA00023125"/>
    </source>
</evidence>
<keyword evidence="3" id="KW-0238">DNA-binding</keyword>
<dbReference type="InterPro" id="IPR036390">
    <property type="entry name" value="WH_DNA-bd_sf"/>
</dbReference>
<dbReference type="InterPro" id="IPR036388">
    <property type="entry name" value="WH-like_DNA-bd_sf"/>
</dbReference>
<organism evidence="5 6">
    <name type="scientific">Thermomonospora umbrina</name>
    <dbReference type="NCBI Taxonomy" id="111806"/>
    <lineage>
        <taxon>Bacteria</taxon>
        <taxon>Bacillati</taxon>
        <taxon>Actinomycetota</taxon>
        <taxon>Actinomycetes</taxon>
        <taxon>Streptosporangiales</taxon>
        <taxon>Thermomonosporaceae</taxon>
        <taxon>Thermomonospora</taxon>
    </lineage>
</organism>
<comment type="caution">
    <text evidence="5">The sequence shown here is derived from an EMBL/GenBank/DDBJ whole genome shotgun (WGS) entry which is preliminary data.</text>
</comment>
<dbReference type="SUPFAM" id="SSF46785">
    <property type="entry name" value="Winged helix' DNA-binding domain"/>
    <property type="match status" value="1"/>
</dbReference>
<dbReference type="GO" id="GO:0003677">
    <property type="term" value="F:DNA binding"/>
    <property type="evidence" value="ECO:0007669"/>
    <property type="project" value="UniProtKB-KW"/>
</dbReference>
<name>A0A3D9T3Y6_9ACTN</name>
<dbReference type="Gene3D" id="6.10.140.850">
    <property type="match status" value="1"/>
</dbReference>
<protein>
    <submittedName>
        <fullName evidence="5">Putative transcriptional regulator</fullName>
    </submittedName>
</protein>
<reference evidence="5 6" key="1">
    <citation type="submission" date="2018-08" db="EMBL/GenBank/DDBJ databases">
        <title>Sequencing the genomes of 1000 actinobacteria strains.</title>
        <authorList>
            <person name="Klenk H.-P."/>
        </authorList>
    </citation>
    <scope>NUCLEOTIDE SEQUENCE [LARGE SCALE GENOMIC DNA]</scope>
    <source>
        <strain evidence="5 6">DSM 43927</strain>
    </source>
</reference>
<keyword evidence="6" id="KW-1185">Reference proteome</keyword>